<dbReference type="Gene3D" id="1.10.10.10">
    <property type="entry name" value="Winged helix-like DNA-binding domain superfamily/Winged helix DNA-binding domain"/>
    <property type="match status" value="1"/>
</dbReference>
<dbReference type="InterPro" id="IPR036388">
    <property type="entry name" value="WH-like_DNA-bd_sf"/>
</dbReference>
<evidence type="ECO:0000256" key="6">
    <source>
        <dbReference type="PROSITE-ProRule" id="PRU00339"/>
    </source>
</evidence>
<dbReference type="InterPro" id="IPR051476">
    <property type="entry name" value="Bac_ResReg_Asp_Phosphatase"/>
</dbReference>
<dbReference type="InterPro" id="IPR019734">
    <property type="entry name" value="TPR_rpt"/>
</dbReference>
<keyword evidence="8" id="KW-0472">Membrane</keyword>
<dbReference type="GO" id="GO:0006355">
    <property type="term" value="P:regulation of DNA-templated transcription"/>
    <property type="evidence" value="ECO:0007669"/>
    <property type="project" value="InterPro"/>
</dbReference>
<keyword evidence="7" id="KW-0175">Coiled coil</keyword>
<sequence>MIFRLILFLLLVQTVVAQEGVSVLMDSLAQTSSESGRARWSMEIAAKLANDDWERALNYMDVAKESAIKSDSEKTVADFYKSLGNIYFTKDALDIALEHYLKAYEFYESHPDSDRFKLENNLAIVYARTDNNEKALFYFRKVYNSQKEKSDTLNLAKILNNMGSLFLDREVDSSLVYFKKSLQLSQNIADPDLKMFLHTNLARCYVRKENPNMAKMYFKEAIADVDKGVNPRGAAWLYNELSEFYLNAKIPDSVVYFAEKAVKNLDSVAPFGFEQQRAVGFLYKGYIGKGDFEKASTYFEKYCAIGDTLNLEDKRVNVEKLLIGEEYRNKEKIRELEESKRQSRNYIILLGLITLLLILGMLLYRFRNKLKRAELEKQLATAKQTELNTNLQLKNKELIGKAMVEMHRTEIIEDILNDLKEIKLKAAKKETQNAIDYIAKRLKRDTSTNIWEEFELRFEQVHESFYENLTEKHPDLTSRDKRLCALLKLNLTSKEIAQIAGLSSKSVENARTRLRKKLDITNLHTDLSAYLSNFG</sequence>
<dbReference type="GO" id="GO:0003677">
    <property type="term" value="F:DNA binding"/>
    <property type="evidence" value="ECO:0007669"/>
    <property type="project" value="InterPro"/>
</dbReference>
<dbReference type="RefSeq" id="WP_111844311.1">
    <property type="nucleotide sequence ID" value="NZ_UEGI01000005.1"/>
</dbReference>
<comment type="caution">
    <text evidence="10">The sequence shown here is derived from an EMBL/GenBank/DDBJ whole genome shotgun (WGS) entry which is preliminary data.</text>
</comment>
<evidence type="ECO:0000256" key="3">
    <source>
        <dbReference type="ARBA" id="ARBA00022737"/>
    </source>
</evidence>
<keyword evidence="2" id="KW-0963">Cytoplasm</keyword>
<evidence type="ECO:0000256" key="1">
    <source>
        <dbReference type="ARBA" id="ARBA00004496"/>
    </source>
</evidence>
<comment type="subcellular location">
    <subcellularLocation>
        <location evidence="1">Cytoplasm</location>
    </subcellularLocation>
</comment>
<dbReference type="PROSITE" id="PS50005">
    <property type="entry name" value="TPR"/>
    <property type="match status" value="1"/>
</dbReference>
<dbReference type="Gene3D" id="1.25.40.10">
    <property type="entry name" value="Tetratricopeptide repeat domain"/>
    <property type="match status" value="2"/>
</dbReference>
<dbReference type="SUPFAM" id="SSF81901">
    <property type="entry name" value="HCP-like"/>
    <property type="match status" value="1"/>
</dbReference>
<gene>
    <name evidence="10" type="ORF">ESU54_09600</name>
</gene>
<evidence type="ECO:0000256" key="8">
    <source>
        <dbReference type="SAM" id="Phobius"/>
    </source>
</evidence>
<name>A0A5C6YYV5_9FLAO</name>
<accession>A0A5C6YYV5</accession>
<evidence type="ECO:0000256" key="4">
    <source>
        <dbReference type="ARBA" id="ARBA00022803"/>
    </source>
</evidence>
<dbReference type="InterPro" id="IPR011990">
    <property type="entry name" value="TPR-like_helical_dom_sf"/>
</dbReference>
<keyword evidence="8" id="KW-1133">Transmembrane helix</keyword>
<evidence type="ECO:0000256" key="7">
    <source>
        <dbReference type="SAM" id="Coils"/>
    </source>
</evidence>
<keyword evidence="8" id="KW-0812">Transmembrane</keyword>
<dbReference type="OrthoDB" id="1523128at2"/>
<dbReference type="PANTHER" id="PTHR46630:SF1">
    <property type="entry name" value="TETRATRICOPEPTIDE REPEAT PROTEIN 29"/>
    <property type="match status" value="1"/>
</dbReference>
<dbReference type="GO" id="GO:0005737">
    <property type="term" value="C:cytoplasm"/>
    <property type="evidence" value="ECO:0007669"/>
    <property type="project" value="UniProtKB-SubCell"/>
</dbReference>
<evidence type="ECO:0000256" key="5">
    <source>
        <dbReference type="ARBA" id="ARBA00038253"/>
    </source>
</evidence>
<dbReference type="SMART" id="SM00028">
    <property type="entry name" value="TPR"/>
    <property type="match status" value="4"/>
</dbReference>
<organism evidence="10 11">
    <name type="scientific">Aequorivita antarctica</name>
    <dbReference type="NCBI Taxonomy" id="153266"/>
    <lineage>
        <taxon>Bacteria</taxon>
        <taxon>Pseudomonadati</taxon>
        <taxon>Bacteroidota</taxon>
        <taxon>Flavobacteriia</taxon>
        <taxon>Flavobacteriales</taxon>
        <taxon>Flavobacteriaceae</taxon>
        <taxon>Aequorivita</taxon>
    </lineage>
</organism>
<protein>
    <recommendedName>
        <fullName evidence="9">HTH luxR-type domain-containing protein</fullName>
    </recommendedName>
</protein>
<evidence type="ECO:0000313" key="11">
    <source>
        <dbReference type="Proteomes" id="UP000321497"/>
    </source>
</evidence>
<dbReference type="InterPro" id="IPR016032">
    <property type="entry name" value="Sig_transdc_resp-reg_C-effctor"/>
</dbReference>
<dbReference type="SUPFAM" id="SSF46894">
    <property type="entry name" value="C-terminal effector domain of the bipartite response regulators"/>
    <property type="match status" value="1"/>
</dbReference>
<keyword evidence="3" id="KW-0677">Repeat</keyword>
<reference evidence="10 11" key="1">
    <citation type="submission" date="2019-08" db="EMBL/GenBank/DDBJ databases">
        <title>Genome of Aequorivita antarctica SW49 (type strain).</title>
        <authorList>
            <person name="Bowman J.P."/>
        </authorList>
    </citation>
    <scope>NUCLEOTIDE SEQUENCE [LARGE SCALE GENOMIC DNA]</scope>
    <source>
        <strain evidence="10 11">SW49</strain>
    </source>
</reference>
<feature type="coiled-coil region" evidence="7">
    <location>
        <begin position="370"/>
        <end position="432"/>
    </location>
</feature>
<feature type="transmembrane region" description="Helical" evidence="8">
    <location>
        <begin position="346"/>
        <end position="364"/>
    </location>
</feature>
<dbReference type="InterPro" id="IPR000792">
    <property type="entry name" value="Tscrpt_reg_LuxR_C"/>
</dbReference>
<evidence type="ECO:0000313" key="10">
    <source>
        <dbReference type="EMBL" id="TXD72899.1"/>
    </source>
</evidence>
<dbReference type="SMART" id="SM00421">
    <property type="entry name" value="HTH_LUXR"/>
    <property type="match status" value="1"/>
</dbReference>
<dbReference type="EMBL" id="VORT01000006">
    <property type="protein sequence ID" value="TXD72899.1"/>
    <property type="molecule type" value="Genomic_DNA"/>
</dbReference>
<dbReference type="AlphaFoldDB" id="A0A5C6YYV5"/>
<proteinExistence type="inferred from homology"/>
<dbReference type="PANTHER" id="PTHR46630">
    <property type="entry name" value="TETRATRICOPEPTIDE REPEAT PROTEIN 29"/>
    <property type="match status" value="1"/>
</dbReference>
<evidence type="ECO:0000256" key="2">
    <source>
        <dbReference type="ARBA" id="ARBA00022490"/>
    </source>
</evidence>
<comment type="similarity">
    <text evidence="5">Belongs to the Rap family.</text>
</comment>
<feature type="repeat" description="TPR" evidence="6">
    <location>
        <begin position="77"/>
        <end position="110"/>
    </location>
</feature>
<dbReference type="Proteomes" id="UP000321497">
    <property type="component" value="Unassembled WGS sequence"/>
</dbReference>
<feature type="domain" description="HTH luxR-type" evidence="9">
    <location>
        <begin position="473"/>
        <end position="531"/>
    </location>
</feature>
<keyword evidence="4 6" id="KW-0802">TPR repeat</keyword>
<dbReference type="Pfam" id="PF13181">
    <property type="entry name" value="TPR_8"/>
    <property type="match status" value="1"/>
</dbReference>
<evidence type="ECO:0000259" key="9">
    <source>
        <dbReference type="SMART" id="SM00421"/>
    </source>
</evidence>
<keyword evidence="11" id="KW-1185">Reference proteome</keyword>